<accession>T0R5X2</accession>
<keyword evidence="4" id="KW-1185">Reference proteome</keyword>
<feature type="region of interest" description="Disordered" evidence="2">
    <location>
        <begin position="34"/>
        <end position="62"/>
    </location>
</feature>
<evidence type="ECO:0000313" key="3">
    <source>
        <dbReference type="EMBL" id="EQC41830.1"/>
    </source>
</evidence>
<evidence type="ECO:0000256" key="2">
    <source>
        <dbReference type="SAM" id="MobiDB-lite"/>
    </source>
</evidence>
<proteinExistence type="predicted"/>
<evidence type="ECO:0000313" key="4">
    <source>
        <dbReference type="Proteomes" id="UP000030762"/>
    </source>
</evidence>
<feature type="region of interest" description="Disordered" evidence="2">
    <location>
        <begin position="147"/>
        <end position="189"/>
    </location>
</feature>
<sequence length="318" mass="36483">METARDWEHRCQQQQDEIRLLKQQISRLEQRLHGSNENAVANGQDTTSDDSGLESFSTRREHEHQLLERASALVARQKTDLKAQAQKLKHEKETWRLEHARGRSAAVVSEMKRVLDTSVQSLNRNMRQLRATEDRILAQRRQIHDLPTSSELSNEGSSVSSVLSSLADSQSSCHDDIGSESSECESEAPSLLDELHRLHNDLARDESPSFSPVHDDWQSPPMAETRHLHDPYVGLVDPLHRRPPRAMRPFAPTDRRQMNEQWQCASIYDKQITSWAIGRHKVQVAAQQHATWLNSLCQELEAYSTVRSQPRRAMLEEL</sequence>
<gene>
    <name evidence="3" type="ORF">SDRG_00689</name>
</gene>
<dbReference type="OrthoDB" id="79638at2759"/>
<dbReference type="OMA" id="PMAETRH"/>
<name>T0R5X2_SAPDV</name>
<dbReference type="RefSeq" id="XP_008604399.1">
    <property type="nucleotide sequence ID" value="XM_008606177.1"/>
</dbReference>
<organism evidence="3 4">
    <name type="scientific">Saprolegnia diclina (strain VS20)</name>
    <dbReference type="NCBI Taxonomy" id="1156394"/>
    <lineage>
        <taxon>Eukaryota</taxon>
        <taxon>Sar</taxon>
        <taxon>Stramenopiles</taxon>
        <taxon>Oomycota</taxon>
        <taxon>Saprolegniomycetes</taxon>
        <taxon>Saprolegniales</taxon>
        <taxon>Saprolegniaceae</taxon>
        <taxon>Saprolegnia</taxon>
    </lineage>
</organism>
<dbReference type="Proteomes" id="UP000030762">
    <property type="component" value="Unassembled WGS sequence"/>
</dbReference>
<protein>
    <submittedName>
        <fullName evidence="3">Uncharacterized protein</fullName>
    </submittedName>
</protein>
<dbReference type="InParanoid" id="T0R5X2"/>
<dbReference type="EMBL" id="JH767133">
    <property type="protein sequence ID" value="EQC41830.1"/>
    <property type="molecule type" value="Genomic_DNA"/>
</dbReference>
<feature type="coiled-coil region" evidence="1">
    <location>
        <begin position="78"/>
        <end position="139"/>
    </location>
</feature>
<feature type="compositionally biased region" description="Low complexity" evidence="2">
    <location>
        <begin position="149"/>
        <end position="172"/>
    </location>
</feature>
<feature type="compositionally biased region" description="Polar residues" evidence="2">
    <location>
        <begin position="35"/>
        <end position="46"/>
    </location>
</feature>
<evidence type="ECO:0000256" key="1">
    <source>
        <dbReference type="SAM" id="Coils"/>
    </source>
</evidence>
<dbReference type="GeneID" id="19941416"/>
<dbReference type="VEuPathDB" id="FungiDB:SDRG_00689"/>
<dbReference type="AlphaFoldDB" id="T0R5X2"/>
<keyword evidence="1" id="KW-0175">Coiled coil</keyword>
<dbReference type="STRING" id="1156394.T0R5X2"/>
<reference evidence="3 4" key="1">
    <citation type="submission" date="2012-04" db="EMBL/GenBank/DDBJ databases">
        <title>The Genome Sequence of Saprolegnia declina VS20.</title>
        <authorList>
            <consortium name="The Broad Institute Genome Sequencing Platform"/>
            <person name="Russ C."/>
            <person name="Nusbaum C."/>
            <person name="Tyler B."/>
            <person name="van West P."/>
            <person name="Dieguez-Uribeondo J."/>
            <person name="de Bruijn I."/>
            <person name="Tripathy S."/>
            <person name="Jiang R."/>
            <person name="Young S.K."/>
            <person name="Zeng Q."/>
            <person name="Gargeya S."/>
            <person name="Fitzgerald M."/>
            <person name="Haas B."/>
            <person name="Abouelleil A."/>
            <person name="Alvarado L."/>
            <person name="Arachchi H.M."/>
            <person name="Berlin A."/>
            <person name="Chapman S.B."/>
            <person name="Goldberg J."/>
            <person name="Griggs A."/>
            <person name="Gujja S."/>
            <person name="Hansen M."/>
            <person name="Howarth C."/>
            <person name="Imamovic A."/>
            <person name="Larimer J."/>
            <person name="McCowen C."/>
            <person name="Montmayeur A."/>
            <person name="Murphy C."/>
            <person name="Neiman D."/>
            <person name="Pearson M."/>
            <person name="Priest M."/>
            <person name="Roberts A."/>
            <person name="Saif S."/>
            <person name="Shea T."/>
            <person name="Sisk P."/>
            <person name="Sykes S."/>
            <person name="Wortman J."/>
            <person name="Nusbaum C."/>
            <person name="Birren B."/>
        </authorList>
    </citation>
    <scope>NUCLEOTIDE SEQUENCE [LARGE SCALE GENOMIC DNA]</scope>
    <source>
        <strain evidence="3 4">VS20</strain>
    </source>
</reference>